<evidence type="ECO:0000256" key="1">
    <source>
        <dbReference type="ARBA" id="ARBA00004141"/>
    </source>
</evidence>
<keyword evidence="4" id="KW-0997">Cell inner membrane</keyword>
<feature type="transmembrane region" description="Helical" evidence="10">
    <location>
        <begin position="152"/>
        <end position="178"/>
    </location>
</feature>
<dbReference type="GO" id="GO:0009675">
    <property type="term" value="F:high-affinity sulfate:proton symporter activity"/>
    <property type="evidence" value="ECO:0007669"/>
    <property type="project" value="TreeGrafter"/>
</dbReference>
<reference evidence="11 12" key="1">
    <citation type="journal article" date="2016" name="Int. J. Syst. Evol. Microbiol.">
        <title>Panacibacter ginsenosidivorans gen. nov., sp. nov., with ginsenoside converting activity isolated from soil of a ginseng field.</title>
        <authorList>
            <person name="Siddiqi M.Z."/>
            <person name="Muhammad Shafi S."/>
            <person name="Choi K.D."/>
            <person name="Im W.T."/>
        </authorList>
    </citation>
    <scope>NUCLEOTIDE SEQUENCE [LARGE SCALE GENOMIC DNA]</scope>
    <source>
        <strain evidence="11 12">Gsoil1550</strain>
    </source>
</reference>
<keyword evidence="7 10" id="KW-1133">Transmembrane helix</keyword>
<evidence type="ECO:0000256" key="4">
    <source>
        <dbReference type="ARBA" id="ARBA00022519"/>
    </source>
</evidence>
<evidence type="ECO:0000256" key="6">
    <source>
        <dbReference type="ARBA" id="ARBA00022692"/>
    </source>
</evidence>
<dbReference type="GO" id="GO:0000103">
    <property type="term" value="P:sulfate assimilation"/>
    <property type="evidence" value="ECO:0007669"/>
    <property type="project" value="TreeGrafter"/>
</dbReference>
<dbReference type="GO" id="GO:0005886">
    <property type="term" value="C:plasma membrane"/>
    <property type="evidence" value="ECO:0007669"/>
    <property type="project" value="TreeGrafter"/>
</dbReference>
<dbReference type="OrthoDB" id="9787566at2"/>
<gene>
    <name evidence="11" type="ORF">FRZ67_19655</name>
</gene>
<evidence type="ECO:0000256" key="7">
    <source>
        <dbReference type="ARBA" id="ARBA00022989"/>
    </source>
</evidence>
<evidence type="ECO:0000256" key="9">
    <source>
        <dbReference type="ARBA" id="ARBA00023136"/>
    </source>
</evidence>
<keyword evidence="3" id="KW-1003">Cell membrane</keyword>
<evidence type="ECO:0000313" key="12">
    <source>
        <dbReference type="Proteomes" id="UP000321533"/>
    </source>
</evidence>
<keyword evidence="9 10" id="KW-0472">Membrane</keyword>
<feature type="transmembrane region" description="Helical" evidence="10">
    <location>
        <begin position="24"/>
        <end position="47"/>
    </location>
</feature>
<sequence>MLTEIIISFQSYFKAHAFIRKHKLWKWIIIPGIIYTILFFVSMYFFFKTANSFNEWLTLKTGLKTWLDKMDSGILGFLFTLAALALLVVQLMLYFSLFKYIWLIVGSPVFAYLSEKTDAILNNTDYPFSFQQLLKDMWRGIKIAVRNALWQTVYIVAILLLALIPVAGMGAPLIALMVECYYYGFSMLDYNCERRKMNAAESIYYIGNHKGLAIGNGLVFYFIHLIPIIGWIFAPAYAVIAATLSMHEIKPKENFAHVAEAS</sequence>
<dbReference type="Proteomes" id="UP000321533">
    <property type="component" value="Chromosome"/>
</dbReference>
<evidence type="ECO:0000313" key="11">
    <source>
        <dbReference type="EMBL" id="QEC69409.1"/>
    </source>
</evidence>
<evidence type="ECO:0000256" key="5">
    <source>
        <dbReference type="ARBA" id="ARBA00022605"/>
    </source>
</evidence>
<feature type="transmembrane region" description="Helical" evidence="10">
    <location>
        <begin position="74"/>
        <end position="95"/>
    </location>
</feature>
<keyword evidence="8" id="KW-0764">Sulfate transport</keyword>
<evidence type="ECO:0000256" key="8">
    <source>
        <dbReference type="ARBA" id="ARBA00023032"/>
    </source>
</evidence>
<keyword evidence="2" id="KW-0813">Transport</keyword>
<dbReference type="AlphaFoldDB" id="A0A5B8VDQ8"/>
<dbReference type="EMBL" id="CP042435">
    <property type="protein sequence ID" value="QEC69409.1"/>
    <property type="molecule type" value="Genomic_DNA"/>
</dbReference>
<keyword evidence="6 10" id="KW-0812">Transmembrane</keyword>
<evidence type="ECO:0000256" key="3">
    <source>
        <dbReference type="ARBA" id="ARBA00022475"/>
    </source>
</evidence>
<accession>A0A5B8VDQ8</accession>
<protein>
    <submittedName>
        <fullName evidence="11">EI24 domain-containing protein</fullName>
    </submittedName>
</protein>
<organism evidence="11 12">
    <name type="scientific">Panacibacter ginsenosidivorans</name>
    <dbReference type="NCBI Taxonomy" id="1813871"/>
    <lineage>
        <taxon>Bacteria</taxon>
        <taxon>Pseudomonadati</taxon>
        <taxon>Bacteroidota</taxon>
        <taxon>Chitinophagia</taxon>
        <taxon>Chitinophagales</taxon>
        <taxon>Chitinophagaceae</taxon>
        <taxon>Panacibacter</taxon>
    </lineage>
</organism>
<proteinExistence type="predicted"/>
<dbReference type="PANTHER" id="PTHR37468">
    <property type="entry name" value="SULFATE TRANSPORTER CYSZ"/>
    <property type="match status" value="1"/>
</dbReference>
<dbReference type="InterPro" id="IPR050480">
    <property type="entry name" value="CysZ-like"/>
</dbReference>
<dbReference type="GO" id="GO:0019344">
    <property type="term" value="P:cysteine biosynthetic process"/>
    <property type="evidence" value="ECO:0007669"/>
    <property type="project" value="TreeGrafter"/>
</dbReference>
<keyword evidence="5" id="KW-0028">Amino-acid biosynthesis</keyword>
<dbReference type="PANTHER" id="PTHR37468:SF1">
    <property type="entry name" value="SULFATE TRANSPORTER CYSZ"/>
    <property type="match status" value="1"/>
</dbReference>
<feature type="transmembrane region" description="Helical" evidence="10">
    <location>
        <begin position="218"/>
        <end position="244"/>
    </location>
</feature>
<keyword evidence="12" id="KW-1185">Reference proteome</keyword>
<dbReference type="RefSeq" id="WP_147192286.1">
    <property type="nucleotide sequence ID" value="NZ_CP042435.1"/>
</dbReference>
<dbReference type="KEGG" id="pgin:FRZ67_19655"/>
<evidence type="ECO:0000256" key="2">
    <source>
        <dbReference type="ARBA" id="ARBA00022448"/>
    </source>
</evidence>
<name>A0A5B8VDQ8_9BACT</name>
<dbReference type="Pfam" id="PF07264">
    <property type="entry name" value="EI24"/>
    <property type="match status" value="1"/>
</dbReference>
<evidence type="ECO:0000256" key="10">
    <source>
        <dbReference type="SAM" id="Phobius"/>
    </source>
</evidence>
<comment type="subcellular location">
    <subcellularLocation>
        <location evidence="1">Membrane</location>
        <topology evidence="1">Multi-pass membrane protein</topology>
    </subcellularLocation>
</comment>
<dbReference type="InterPro" id="IPR059112">
    <property type="entry name" value="CysZ/EI24"/>
</dbReference>